<comment type="caution">
    <text evidence="2">The sequence shown here is derived from an EMBL/GenBank/DDBJ whole genome shotgun (WGS) entry which is preliminary data.</text>
</comment>
<sequence>MMITGSSKHDGTFGRPSGRVIEGCTMVMRTDKSGDGAALPVWAPLLGLCLLGGVTFAAVAGWAIYGEDILLQALSDGWALCF</sequence>
<feature type="transmembrane region" description="Helical" evidence="1">
    <location>
        <begin position="41"/>
        <end position="65"/>
    </location>
</feature>
<gene>
    <name evidence="2" type="ORF">DYI37_05700</name>
</gene>
<reference evidence="2 3" key="1">
    <citation type="submission" date="2018-08" db="EMBL/GenBank/DDBJ databases">
        <title>Fulvimarina sp. 85, whole genome shotgun sequence.</title>
        <authorList>
            <person name="Tuo L."/>
        </authorList>
    </citation>
    <scope>NUCLEOTIDE SEQUENCE [LARGE SCALE GENOMIC DNA]</scope>
    <source>
        <strain evidence="2 3">85</strain>
    </source>
</reference>
<dbReference type="AlphaFoldDB" id="A0A371X7Z0"/>
<accession>A0A371X7Z0</accession>
<keyword evidence="1" id="KW-0812">Transmembrane</keyword>
<evidence type="ECO:0000313" key="2">
    <source>
        <dbReference type="EMBL" id="RFC65326.1"/>
    </source>
</evidence>
<dbReference type="EMBL" id="QURL01000002">
    <property type="protein sequence ID" value="RFC65326.1"/>
    <property type="molecule type" value="Genomic_DNA"/>
</dbReference>
<evidence type="ECO:0000313" key="3">
    <source>
        <dbReference type="Proteomes" id="UP000264310"/>
    </source>
</evidence>
<keyword evidence="1" id="KW-0472">Membrane</keyword>
<protein>
    <submittedName>
        <fullName evidence="2">Uncharacterized protein</fullName>
    </submittedName>
</protein>
<proteinExistence type="predicted"/>
<name>A0A371X7Z0_9HYPH</name>
<dbReference type="Proteomes" id="UP000264310">
    <property type="component" value="Unassembled WGS sequence"/>
</dbReference>
<keyword evidence="1" id="KW-1133">Transmembrane helix</keyword>
<evidence type="ECO:0000256" key="1">
    <source>
        <dbReference type="SAM" id="Phobius"/>
    </source>
</evidence>
<keyword evidence="3" id="KW-1185">Reference proteome</keyword>
<organism evidence="2 3">
    <name type="scientific">Fulvimarina endophytica</name>
    <dbReference type="NCBI Taxonomy" id="2293836"/>
    <lineage>
        <taxon>Bacteria</taxon>
        <taxon>Pseudomonadati</taxon>
        <taxon>Pseudomonadota</taxon>
        <taxon>Alphaproteobacteria</taxon>
        <taxon>Hyphomicrobiales</taxon>
        <taxon>Aurantimonadaceae</taxon>
        <taxon>Fulvimarina</taxon>
    </lineage>
</organism>